<dbReference type="PANTHER" id="PTHR33495:SF2">
    <property type="entry name" value="ANTI-SIGMA FACTOR ANTAGONIST TM_1081-RELATED"/>
    <property type="match status" value="1"/>
</dbReference>
<dbReference type="PROSITE" id="PS50801">
    <property type="entry name" value="STAS"/>
    <property type="match status" value="1"/>
</dbReference>
<accession>A0ABQ3YUY8</accession>
<keyword evidence="3" id="KW-1185">Reference proteome</keyword>
<dbReference type="Pfam" id="PF01740">
    <property type="entry name" value="STAS"/>
    <property type="match status" value="1"/>
</dbReference>
<organism evidence="2 3">
    <name type="scientific">Paractinoplanes durhamensis</name>
    <dbReference type="NCBI Taxonomy" id="113563"/>
    <lineage>
        <taxon>Bacteria</taxon>
        <taxon>Bacillati</taxon>
        <taxon>Actinomycetota</taxon>
        <taxon>Actinomycetes</taxon>
        <taxon>Micromonosporales</taxon>
        <taxon>Micromonosporaceae</taxon>
        <taxon>Paractinoplanes</taxon>
    </lineage>
</organism>
<feature type="domain" description="STAS" evidence="1">
    <location>
        <begin position="1"/>
        <end position="100"/>
    </location>
</feature>
<gene>
    <name evidence="2" type="ORF">Adu01nite_27230</name>
</gene>
<sequence>MAEHEIPEAVVVVTESFDGLAVERWERLIAGAVEMRPRRLVIDLRDSPLIDAAAIGVLLRAHRDMISSGGRLVLRGPTPRVQRILHLARLGHVFDVAATA</sequence>
<evidence type="ECO:0000259" key="1">
    <source>
        <dbReference type="PROSITE" id="PS50801"/>
    </source>
</evidence>
<dbReference type="RefSeq" id="WP_203726966.1">
    <property type="nucleotide sequence ID" value="NZ_BAAATX010000014.1"/>
</dbReference>
<dbReference type="Gene3D" id="3.30.750.24">
    <property type="entry name" value="STAS domain"/>
    <property type="match status" value="1"/>
</dbReference>
<comment type="caution">
    <text evidence="2">The sequence shown here is derived from an EMBL/GenBank/DDBJ whole genome shotgun (WGS) entry which is preliminary data.</text>
</comment>
<protein>
    <recommendedName>
        <fullName evidence="1">STAS domain-containing protein</fullName>
    </recommendedName>
</protein>
<dbReference type="EMBL" id="BOML01000021">
    <property type="protein sequence ID" value="GIE01373.1"/>
    <property type="molecule type" value="Genomic_DNA"/>
</dbReference>
<reference evidence="2 3" key="1">
    <citation type="submission" date="2021-01" db="EMBL/GenBank/DDBJ databases">
        <title>Whole genome shotgun sequence of Actinoplanes durhamensis NBRC 14914.</title>
        <authorList>
            <person name="Komaki H."/>
            <person name="Tamura T."/>
        </authorList>
    </citation>
    <scope>NUCLEOTIDE SEQUENCE [LARGE SCALE GENOMIC DNA]</scope>
    <source>
        <strain evidence="2 3">NBRC 14914</strain>
    </source>
</reference>
<proteinExistence type="predicted"/>
<evidence type="ECO:0000313" key="2">
    <source>
        <dbReference type="EMBL" id="GIE01373.1"/>
    </source>
</evidence>
<name>A0ABQ3YUY8_9ACTN</name>
<evidence type="ECO:0000313" key="3">
    <source>
        <dbReference type="Proteomes" id="UP000637628"/>
    </source>
</evidence>
<dbReference type="InterPro" id="IPR002645">
    <property type="entry name" value="STAS_dom"/>
</dbReference>
<dbReference type="PANTHER" id="PTHR33495">
    <property type="entry name" value="ANTI-SIGMA FACTOR ANTAGONIST TM_1081-RELATED-RELATED"/>
    <property type="match status" value="1"/>
</dbReference>
<dbReference type="InterPro" id="IPR036513">
    <property type="entry name" value="STAS_dom_sf"/>
</dbReference>
<dbReference type="SUPFAM" id="SSF52091">
    <property type="entry name" value="SpoIIaa-like"/>
    <property type="match status" value="1"/>
</dbReference>
<dbReference type="CDD" id="cd07043">
    <property type="entry name" value="STAS_anti-anti-sigma_factors"/>
    <property type="match status" value="1"/>
</dbReference>
<dbReference type="Proteomes" id="UP000637628">
    <property type="component" value="Unassembled WGS sequence"/>
</dbReference>